<accession>A0A812TNF2</accession>
<comment type="caution">
    <text evidence="1">The sequence shown here is derived from an EMBL/GenBank/DDBJ whole genome shotgun (WGS) entry which is preliminary data.</text>
</comment>
<dbReference type="Proteomes" id="UP000604046">
    <property type="component" value="Unassembled WGS sequence"/>
</dbReference>
<proteinExistence type="predicted"/>
<keyword evidence="2" id="KW-1185">Reference proteome</keyword>
<sequence length="346" mass="37735">MGIPVFSVTENMTNHAFATTVLGNELLEGWKTKTGPLGNMTPAYDVTPPPLRSQDGKPVDPPTLPKLNLCSLEGEGGGLRLHLPQSVRSEWLLDPIRSREWRAMLAKFGRSYTLAGTQAEANGAAGEAPVAVNAAAATIKKVDDLQNVCQTIAGPPGSNIMFKITEGPELWVCASGGEGCLDTKFALCHGAGTWLVEAKCDKFMEDHPGKAFLFNLDNDMVKVIYEQRGSDSDPMTMCKCIQDLEKTGHPDLTIGGHEHRRPAEVSNGSGEDQFETLGCFGQWRPFRIAVRVLDVTGVNQLRLKRNKNLCWRPNAVQAANAKLTSLMSVFEPKLLEDSQHIAFCCQ</sequence>
<organism evidence="1 2">
    <name type="scientific">Symbiodinium natans</name>
    <dbReference type="NCBI Taxonomy" id="878477"/>
    <lineage>
        <taxon>Eukaryota</taxon>
        <taxon>Sar</taxon>
        <taxon>Alveolata</taxon>
        <taxon>Dinophyceae</taxon>
        <taxon>Suessiales</taxon>
        <taxon>Symbiodiniaceae</taxon>
        <taxon>Symbiodinium</taxon>
    </lineage>
</organism>
<evidence type="ECO:0000313" key="2">
    <source>
        <dbReference type="Proteomes" id="UP000604046"/>
    </source>
</evidence>
<reference evidence="1" key="1">
    <citation type="submission" date="2021-02" db="EMBL/GenBank/DDBJ databases">
        <authorList>
            <person name="Dougan E. K."/>
            <person name="Rhodes N."/>
            <person name="Thang M."/>
            <person name="Chan C."/>
        </authorList>
    </citation>
    <scope>NUCLEOTIDE SEQUENCE</scope>
</reference>
<evidence type="ECO:0000313" key="1">
    <source>
        <dbReference type="EMBL" id="CAE7529115.1"/>
    </source>
</evidence>
<protein>
    <submittedName>
        <fullName evidence="1">Uncharacterized protein</fullName>
    </submittedName>
</protein>
<gene>
    <name evidence="1" type="ORF">SNAT2548_LOCUS29632</name>
</gene>
<name>A0A812TNF2_9DINO</name>
<dbReference type="AlphaFoldDB" id="A0A812TNF2"/>
<dbReference type="EMBL" id="CAJNDS010002568">
    <property type="protein sequence ID" value="CAE7529115.1"/>
    <property type="molecule type" value="Genomic_DNA"/>
</dbReference>
<dbReference type="OrthoDB" id="10649535at2759"/>